<protein>
    <submittedName>
        <fullName evidence="1">Uncharacterized protein</fullName>
    </submittedName>
</protein>
<accession>M7YFI8</accession>
<proteinExistence type="predicted"/>
<reference evidence="1" key="1">
    <citation type="journal article" date="2013" name="Nature">
        <title>Draft genome of the wheat A-genome progenitor Triticum urartu.</title>
        <authorList>
            <person name="Ling H.Q."/>
            <person name="Zhao S."/>
            <person name="Liu D."/>
            <person name="Wang J."/>
            <person name="Sun H."/>
            <person name="Zhang C."/>
            <person name="Fan H."/>
            <person name="Li D."/>
            <person name="Dong L."/>
            <person name="Tao Y."/>
            <person name="Gao C."/>
            <person name="Wu H."/>
            <person name="Li Y."/>
            <person name="Cui Y."/>
            <person name="Guo X."/>
            <person name="Zheng S."/>
            <person name="Wang B."/>
            <person name="Yu K."/>
            <person name="Liang Q."/>
            <person name="Yang W."/>
            <person name="Lou X."/>
            <person name="Chen J."/>
            <person name="Feng M."/>
            <person name="Jian J."/>
            <person name="Zhang X."/>
            <person name="Luo G."/>
            <person name="Jiang Y."/>
            <person name="Liu J."/>
            <person name="Wang Z."/>
            <person name="Sha Y."/>
            <person name="Zhang B."/>
            <person name="Wu H."/>
            <person name="Tang D."/>
            <person name="Shen Q."/>
            <person name="Xue P."/>
            <person name="Zou S."/>
            <person name="Wang X."/>
            <person name="Liu X."/>
            <person name="Wang F."/>
            <person name="Yang Y."/>
            <person name="An X."/>
            <person name="Dong Z."/>
            <person name="Zhang K."/>
            <person name="Zhang X."/>
            <person name="Luo M.C."/>
            <person name="Dvorak J."/>
            <person name="Tong Y."/>
            <person name="Wang J."/>
            <person name="Yang H."/>
            <person name="Li Z."/>
            <person name="Wang D."/>
            <person name="Zhang A."/>
            <person name="Wang J."/>
        </authorList>
    </citation>
    <scope>NUCLEOTIDE SEQUENCE</scope>
</reference>
<sequence length="216" mass="23184">MGCPAEITAASTTTPSCCWISINLSFPLLDQEGGDVFPTVRVLNAEVPSVRRSVIGDLDHDEYDSIYPVLLNASARDLQGGRRGDRLDVRGIQAEHGLRALFAFKPGVSRRGLRIRPDPATGDSAVPFRDGAAIALDGEPKVQVSWTKPVLMIATGLLVPAVMAVVAFNGVPESLLSSSVVNALFSPWILASAVIVFVRLRMRPQAPPPWSRATVM</sequence>
<name>M7YFI8_TRIUA</name>
<evidence type="ECO:0000313" key="1">
    <source>
        <dbReference type="EMBL" id="EMS49088.1"/>
    </source>
</evidence>
<gene>
    <name evidence="1" type="ORF">TRIUR3_01804</name>
</gene>
<dbReference type="EMBL" id="KD247267">
    <property type="protein sequence ID" value="EMS49088.1"/>
    <property type="molecule type" value="Genomic_DNA"/>
</dbReference>
<dbReference type="AlphaFoldDB" id="M7YFI8"/>
<dbReference type="PANTHER" id="PTHR35475:SF2">
    <property type="entry name" value="OS01G0184700 PROTEIN"/>
    <property type="match status" value="1"/>
</dbReference>
<dbReference type="eggNOG" id="ENOG502RXJ5">
    <property type="taxonomic scope" value="Eukaryota"/>
</dbReference>
<dbReference type="STRING" id="4572.M7YFI8"/>
<dbReference type="PANTHER" id="PTHR35475">
    <property type="entry name" value="WD REPEAT PROTEIN"/>
    <property type="match status" value="1"/>
</dbReference>
<organism evidence="1">
    <name type="scientific">Triticum urartu</name>
    <name type="common">Red wild einkorn</name>
    <name type="synonym">Crithodium urartu</name>
    <dbReference type="NCBI Taxonomy" id="4572"/>
    <lineage>
        <taxon>Eukaryota</taxon>
        <taxon>Viridiplantae</taxon>
        <taxon>Streptophyta</taxon>
        <taxon>Embryophyta</taxon>
        <taxon>Tracheophyta</taxon>
        <taxon>Spermatophyta</taxon>
        <taxon>Magnoliopsida</taxon>
        <taxon>Liliopsida</taxon>
        <taxon>Poales</taxon>
        <taxon>Poaceae</taxon>
        <taxon>BOP clade</taxon>
        <taxon>Pooideae</taxon>
        <taxon>Triticodae</taxon>
        <taxon>Triticeae</taxon>
        <taxon>Triticinae</taxon>
        <taxon>Triticum</taxon>
    </lineage>
</organism>